<feature type="non-terminal residue" evidence="2">
    <location>
        <position position="327"/>
    </location>
</feature>
<evidence type="ECO:0000313" key="2">
    <source>
        <dbReference type="EMBL" id="CAA9247438.1"/>
    </source>
</evidence>
<feature type="compositionally biased region" description="Basic and acidic residues" evidence="1">
    <location>
        <begin position="85"/>
        <end position="94"/>
    </location>
</feature>
<name>A0A6J4IBK1_9PROT</name>
<feature type="compositionally biased region" description="Basic and acidic residues" evidence="1">
    <location>
        <begin position="49"/>
        <end position="77"/>
    </location>
</feature>
<accession>A0A6J4IBK1</accession>
<dbReference type="AlphaFoldDB" id="A0A6J4IBK1"/>
<feature type="compositionally biased region" description="Basic residues" evidence="1">
    <location>
        <begin position="95"/>
        <end position="108"/>
    </location>
</feature>
<feature type="compositionally biased region" description="Basic residues" evidence="1">
    <location>
        <begin position="25"/>
        <end position="48"/>
    </location>
</feature>
<organism evidence="2">
    <name type="scientific">uncultured Acetobacteraceae bacterium</name>
    <dbReference type="NCBI Taxonomy" id="169975"/>
    <lineage>
        <taxon>Bacteria</taxon>
        <taxon>Pseudomonadati</taxon>
        <taxon>Pseudomonadota</taxon>
        <taxon>Alphaproteobacteria</taxon>
        <taxon>Acetobacterales</taxon>
        <taxon>Acetobacteraceae</taxon>
        <taxon>environmental samples</taxon>
    </lineage>
</organism>
<reference evidence="2" key="1">
    <citation type="submission" date="2020-02" db="EMBL/GenBank/DDBJ databases">
        <authorList>
            <person name="Meier V. D."/>
        </authorList>
    </citation>
    <scope>NUCLEOTIDE SEQUENCE</scope>
    <source>
        <strain evidence="2">AVDCRST_MAG04</strain>
    </source>
</reference>
<feature type="non-terminal residue" evidence="2">
    <location>
        <position position="1"/>
    </location>
</feature>
<gene>
    <name evidence="2" type="ORF">AVDCRST_MAG04-1912</name>
</gene>
<dbReference type="EMBL" id="CADCTL010000132">
    <property type="protein sequence ID" value="CAA9247438.1"/>
    <property type="molecule type" value="Genomic_DNA"/>
</dbReference>
<feature type="compositionally biased region" description="Low complexity" evidence="1">
    <location>
        <begin position="282"/>
        <end position="296"/>
    </location>
</feature>
<evidence type="ECO:0000256" key="1">
    <source>
        <dbReference type="SAM" id="MobiDB-lite"/>
    </source>
</evidence>
<evidence type="ECO:0008006" key="3">
    <source>
        <dbReference type="Google" id="ProtNLM"/>
    </source>
</evidence>
<feature type="region of interest" description="Disordered" evidence="1">
    <location>
        <begin position="257"/>
        <end position="327"/>
    </location>
</feature>
<proteinExistence type="predicted"/>
<sequence length="327" mass="34200">APPPQPCLRLGRPPGAVVRLGLPRPPHHHGHRLRPGRQHGHRGAHPRGPHGDAARAGRAHRGGEPARRGGHGGDRVAEAPAAGRLHGDGDGDRRGGRRARRAGRRHALRPGGGLHPPRRHQHAAGPAGGDGALPRRHPRRRARPDADGRARQHHLRLVGLRRRAAPAGRDAGAGAGQPLRPRALPQRGADAASDPHRGGAIRNRGARLRHAAGARGQGARRGDGGVAPIPALPGHPDAGGARPAGLRRRRLLLADRARGHAPAGGGGAEPRARRLPHRPRHPGQAAVRRPRPGAGAEHARRRPRFHGAATGDLHGDRAADGRAVAAL</sequence>
<feature type="compositionally biased region" description="Basic residues" evidence="1">
    <location>
        <begin position="151"/>
        <end position="164"/>
    </location>
</feature>
<protein>
    <recommendedName>
        <fullName evidence="3">BUG/TctC family periplasmic protein</fullName>
    </recommendedName>
</protein>
<feature type="region of interest" description="Disordered" evidence="1">
    <location>
        <begin position="1"/>
        <end position="243"/>
    </location>
</feature>